<proteinExistence type="predicted"/>
<dbReference type="EMBL" id="UZAG01016923">
    <property type="protein sequence ID" value="VDO31794.1"/>
    <property type="molecule type" value="Genomic_DNA"/>
</dbReference>
<gene>
    <name evidence="1" type="ORF">BTMF_LOCUS9406</name>
</gene>
<evidence type="ECO:0000313" key="1">
    <source>
        <dbReference type="EMBL" id="VDO31794.1"/>
    </source>
</evidence>
<name>A0A3P7VAK6_9BILA</name>
<protein>
    <submittedName>
        <fullName evidence="1">Uncharacterized protein</fullName>
    </submittedName>
</protein>
<dbReference type="AlphaFoldDB" id="A0A3P7VAK6"/>
<evidence type="ECO:0000313" key="2">
    <source>
        <dbReference type="Proteomes" id="UP000280834"/>
    </source>
</evidence>
<organism evidence="1 2">
    <name type="scientific">Brugia timori</name>
    <dbReference type="NCBI Taxonomy" id="42155"/>
    <lineage>
        <taxon>Eukaryota</taxon>
        <taxon>Metazoa</taxon>
        <taxon>Ecdysozoa</taxon>
        <taxon>Nematoda</taxon>
        <taxon>Chromadorea</taxon>
        <taxon>Rhabditida</taxon>
        <taxon>Spirurina</taxon>
        <taxon>Spiruromorpha</taxon>
        <taxon>Filarioidea</taxon>
        <taxon>Onchocercidae</taxon>
        <taxon>Brugia</taxon>
    </lineage>
</organism>
<accession>A0A3P7VAK6</accession>
<reference evidence="1 2" key="1">
    <citation type="submission" date="2018-11" db="EMBL/GenBank/DDBJ databases">
        <authorList>
            <consortium name="Pathogen Informatics"/>
        </authorList>
    </citation>
    <scope>NUCLEOTIDE SEQUENCE [LARGE SCALE GENOMIC DNA]</scope>
</reference>
<dbReference type="PANTHER" id="PTHR20872">
    <property type="match status" value="1"/>
</dbReference>
<sequence>MLIQPKAPVYAIIFDKSTGQLTNELTQEICCNYSTTLQFFLQKGLERRYRSREFTKRVDVFAVELAHRCSNLKLLAIRERMCFASALLLAQIARSHQTTICLRRNALLKRVRSLIHYSFFKDNQKWIKGHCKNFEILENTIRNITGTTATIVTDNRYMYSF</sequence>
<dbReference type="Proteomes" id="UP000280834">
    <property type="component" value="Unassembled WGS sequence"/>
</dbReference>
<dbReference type="PANTHER" id="PTHR20872:SF1">
    <property type="entry name" value="F-BOX DOMAIN-CONTAINING PROTEIN"/>
    <property type="match status" value="1"/>
</dbReference>
<keyword evidence="2" id="KW-1185">Reference proteome</keyword>